<dbReference type="eggNOG" id="COG3102">
    <property type="taxonomic scope" value="Bacteria"/>
</dbReference>
<dbReference type="HOGENOM" id="CLU_122770_0_0_6"/>
<dbReference type="InterPro" id="IPR010393">
    <property type="entry name" value="DUF991_YecM-like"/>
</dbReference>
<dbReference type="AlphaFoldDB" id="A1S7G3"/>
<dbReference type="Gene3D" id="3.10.180.10">
    <property type="entry name" value="2,3-Dihydroxybiphenyl 1,2-Dioxygenase, domain 1"/>
    <property type="match status" value="1"/>
</dbReference>
<evidence type="ECO:0000313" key="2">
    <source>
        <dbReference type="Proteomes" id="UP000009175"/>
    </source>
</evidence>
<dbReference type="Pfam" id="PF06185">
    <property type="entry name" value="YecM"/>
    <property type="match status" value="1"/>
</dbReference>
<evidence type="ECO:0000313" key="1">
    <source>
        <dbReference type="EMBL" id="ABM00320.1"/>
    </source>
</evidence>
<dbReference type="RefSeq" id="WP_011760227.1">
    <property type="nucleotide sequence ID" value="NC_008700.1"/>
</dbReference>
<dbReference type="GO" id="GO:0005829">
    <property type="term" value="C:cytosol"/>
    <property type="evidence" value="ECO:0007669"/>
    <property type="project" value="TreeGrafter"/>
</dbReference>
<organism evidence="1 2">
    <name type="scientific">Shewanella amazonensis (strain ATCC BAA-1098 / SB2B)</name>
    <dbReference type="NCBI Taxonomy" id="326297"/>
    <lineage>
        <taxon>Bacteria</taxon>
        <taxon>Pseudomonadati</taxon>
        <taxon>Pseudomonadota</taxon>
        <taxon>Gammaproteobacteria</taxon>
        <taxon>Alteromonadales</taxon>
        <taxon>Shewanellaceae</taxon>
        <taxon>Shewanella</taxon>
    </lineage>
</organism>
<protein>
    <recommendedName>
        <fullName evidence="3">VOC family protein</fullName>
    </recommendedName>
</protein>
<dbReference type="InterPro" id="IPR029068">
    <property type="entry name" value="Glyas_Bleomycin-R_OHBP_Dase"/>
</dbReference>
<dbReference type="PANTHER" id="PTHR37519:SF1">
    <property type="entry name" value="DIHYDROXYBIPHENYL DIOXYGENASE DOMAIN-CONTAINING PROTEIN"/>
    <property type="match status" value="1"/>
</dbReference>
<dbReference type="SUPFAM" id="SSF54593">
    <property type="entry name" value="Glyoxalase/Bleomycin resistance protein/Dihydroxybiphenyl dioxygenase"/>
    <property type="match status" value="1"/>
</dbReference>
<proteinExistence type="predicted"/>
<dbReference type="NCBIfam" id="NF008683">
    <property type="entry name" value="PRK11700.1-6"/>
    <property type="match status" value="1"/>
</dbReference>
<dbReference type="Proteomes" id="UP000009175">
    <property type="component" value="Chromosome"/>
</dbReference>
<accession>A1S7G3</accession>
<dbReference type="OrthoDB" id="5689462at2"/>
<reference evidence="1 2" key="1">
    <citation type="submission" date="2006-12" db="EMBL/GenBank/DDBJ databases">
        <title>Complete sequence of Shewanella amazonensis SB2B.</title>
        <authorList>
            <consortium name="US DOE Joint Genome Institute"/>
            <person name="Copeland A."/>
            <person name="Lucas S."/>
            <person name="Lapidus A."/>
            <person name="Barry K."/>
            <person name="Detter J.C."/>
            <person name="Glavina del Rio T."/>
            <person name="Hammon N."/>
            <person name="Israni S."/>
            <person name="Dalin E."/>
            <person name="Tice H."/>
            <person name="Pitluck S."/>
            <person name="Munk A.C."/>
            <person name="Brettin T."/>
            <person name="Bruce D."/>
            <person name="Han C."/>
            <person name="Tapia R."/>
            <person name="Gilna P."/>
            <person name="Schmutz J."/>
            <person name="Larimer F."/>
            <person name="Land M."/>
            <person name="Hauser L."/>
            <person name="Kyrpides N."/>
            <person name="Mikhailova N."/>
            <person name="Fredrickson J."/>
            <person name="Richardson P."/>
        </authorList>
    </citation>
    <scope>NUCLEOTIDE SEQUENCE [LARGE SCALE GENOMIC DNA]</scope>
    <source>
        <strain evidence="2">ATCC BAA-1098 / SB2B</strain>
    </source>
</reference>
<dbReference type="PANTHER" id="PTHR37519">
    <property type="match status" value="1"/>
</dbReference>
<name>A1S7G3_SHEAM</name>
<dbReference type="STRING" id="326297.Sama_2114"/>
<dbReference type="KEGG" id="saz:Sama_2114"/>
<keyword evidence="2" id="KW-1185">Reference proteome</keyword>
<gene>
    <name evidence="1" type="ordered locus">Sama_2114</name>
</gene>
<evidence type="ECO:0008006" key="3">
    <source>
        <dbReference type="Google" id="ProtNLM"/>
    </source>
</evidence>
<dbReference type="EMBL" id="CP000507">
    <property type="protein sequence ID" value="ABM00320.1"/>
    <property type="molecule type" value="Genomic_DNA"/>
</dbReference>
<sequence length="186" mass="20150">MQLESLLNSWSEFETRILALVDKLGLTDLKLECDHASLRVNTREAADKLTESFSHLGCIISNNMINGRPILIIKLHTALNLGPFTVPCIELPYPGSKQYPSEGWEHIELVLACNATDCDTLEQALVAEVPSIGAVLAGDSPFKVKRSSPQGDAERLPNPTLAFGLDGLTVKVHPHGIEAIVASEQA</sequence>